<dbReference type="GO" id="GO:0000122">
    <property type="term" value="P:negative regulation of transcription by RNA polymerase II"/>
    <property type="evidence" value="ECO:0007669"/>
    <property type="project" value="TreeGrafter"/>
</dbReference>
<evidence type="ECO:0000313" key="8">
    <source>
        <dbReference type="EMBL" id="KAI6653691.1"/>
    </source>
</evidence>
<dbReference type="GO" id="GO:0003714">
    <property type="term" value="F:transcription corepressor activity"/>
    <property type="evidence" value="ECO:0007669"/>
    <property type="project" value="InterPro"/>
</dbReference>
<dbReference type="Proteomes" id="UP001165289">
    <property type="component" value="Unassembled WGS sequence"/>
</dbReference>
<proteinExistence type="predicted"/>
<evidence type="ECO:0000259" key="7">
    <source>
        <dbReference type="PROSITE" id="PS50016"/>
    </source>
</evidence>
<feature type="region of interest" description="Disordered" evidence="5">
    <location>
        <begin position="20"/>
        <end position="58"/>
    </location>
</feature>
<dbReference type="Gene3D" id="2.60.200.20">
    <property type="match status" value="1"/>
</dbReference>
<dbReference type="InterPro" id="IPR042163">
    <property type="entry name" value="PHF12"/>
</dbReference>
<dbReference type="SMART" id="SM00249">
    <property type="entry name" value="PHD"/>
    <property type="match status" value="2"/>
</dbReference>
<evidence type="ECO:0000259" key="6">
    <source>
        <dbReference type="PROSITE" id="PS50006"/>
    </source>
</evidence>
<feature type="region of interest" description="Disordered" evidence="5">
    <location>
        <begin position="426"/>
        <end position="519"/>
    </location>
</feature>
<dbReference type="InterPro" id="IPR011011">
    <property type="entry name" value="Znf_FYVE_PHD"/>
</dbReference>
<dbReference type="CDD" id="cd15533">
    <property type="entry name" value="PHD1_PHF12"/>
    <property type="match status" value="1"/>
</dbReference>
<keyword evidence="1" id="KW-0479">Metal-binding</keyword>
<sequence length="861" mass="96623">MSIDAPIYVLDKIMALVAPHQSATSRAASRKRGTHDNKEEHRGGHHYHSHMSSSKKGGRMSNHEFCSSCKEGGDLLCCDSCPSAFHFYCHDPPVDPDELPEGEWKCRKCRNINEPNKFRGILKDMAHTLSKSNSTQFSLPPSYAKNTIFPGDKRETAKMANGQLSTMPPLDKRDLEMREFCFYCNKTSQTGPTVLCDFCPLMFHLDCLDPPLTNAPTRLWMCPCHPHHDIENFQHPRVTKRMEVMDMMKQPVNEEAIKRKFCCDAIQSNILTRKNVYSFYCRPEPISVPAGIKSLYENPLTQDNTPSLLECLFTPKEQVLYIAAECDMRVPTPCGVPRTAEHDEATRNLVNSHLQAMETPESPPTPTGPTSTLAEATTAELTNDRREDAMSAILSDPTLGVDEQVLTAAYNLLKVRYAFQSLVNPESYPPLPPAKDSSTEPGDIPTPDIPPLSEILKKPDTPAPSKLGPSQKGKNVKRSKNGYKTQTEAKKPHLQDRIHTQTRQETNPLKTAESNEQEPIQYNQFVTNSKMNNTDKLPKVRPLPISPDVTKLDPKLVELLAIERLRQLFPDSNALLSQFNAAAPTQQQQREAMYNSKNLDIETLRASTVHLPRGILLPLSGKGPAIILEYKSIYIGIDSKMDINLRDYGECEFVSGRHASIFHDRVTGLFNLLNYSSHGTAVDRTLYGPDLTKANPTTLNEIPIFLSDIHAIRSGPRGERGFITSKLARDKDWISENILKAKKYLYTGNQISFENEESVETTDNELLLPRETTKSSINLKYDNLLPDVDDRNNSKVKCKCIHNRIQYTTPEDGWEGLGCLRHGSEIAFGCISFVLSLKGYPGHNNVVDILNNSKFTSLQDT</sequence>
<gene>
    <name evidence="8" type="ORF">LOD99_3195</name>
</gene>
<dbReference type="PROSITE" id="PS50006">
    <property type="entry name" value="FHA_DOMAIN"/>
    <property type="match status" value="1"/>
</dbReference>
<evidence type="ECO:0000256" key="4">
    <source>
        <dbReference type="PROSITE-ProRule" id="PRU00146"/>
    </source>
</evidence>
<dbReference type="SUPFAM" id="SSF49879">
    <property type="entry name" value="SMAD/FHA domain"/>
    <property type="match status" value="1"/>
</dbReference>
<dbReference type="PROSITE" id="PS01359">
    <property type="entry name" value="ZF_PHD_1"/>
    <property type="match status" value="1"/>
</dbReference>
<evidence type="ECO:0000256" key="1">
    <source>
        <dbReference type="ARBA" id="ARBA00022723"/>
    </source>
</evidence>
<dbReference type="GO" id="GO:0008270">
    <property type="term" value="F:zinc ion binding"/>
    <property type="evidence" value="ECO:0007669"/>
    <property type="project" value="UniProtKB-KW"/>
</dbReference>
<dbReference type="AlphaFoldDB" id="A0AAV7JXP4"/>
<protein>
    <submittedName>
        <fullName evidence="8">PHD finger protein 12-like</fullName>
    </submittedName>
</protein>
<dbReference type="PROSITE" id="PS50016">
    <property type="entry name" value="ZF_PHD_2"/>
    <property type="match status" value="2"/>
</dbReference>
<dbReference type="Pfam" id="PF00628">
    <property type="entry name" value="PHD"/>
    <property type="match status" value="2"/>
</dbReference>
<dbReference type="Gene3D" id="3.30.40.10">
    <property type="entry name" value="Zinc/RING finger domain, C3HC4 (zinc finger)"/>
    <property type="match status" value="1"/>
</dbReference>
<dbReference type="GO" id="GO:0070822">
    <property type="term" value="C:Sin3-type complex"/>
    <property type="evidence" value="ECO:0007669"/>
    <property type="project" value="TreeGrafter"/>
</dbReference>
<dbReference type="InterPro" id="IPR001965">
    <property type="entry name" value="Znf_PHD"/>
</dbReference>
<dbReference type="SUPFAM" id="SSF57903">
    <property type="entry name" value="FYVE/PHD zinc finger"/>
    <property type="match status" value="2"/>
</dbReference>
<accession>A0AAV7JXP4</accession>
<dbReference type="InterPro" id="IPR013083">
    <property type="entry name" value="Znf_RING/FYVE/PHD"/>
</dbReference>
<feature type="domain" description="PHD-type" evidence="7">
    <location>
        <begin position="63"/>
        <end position="112"/>
    </location>
</feature>
<dbReference type="InterPro" id="IPR000253">
    <property type="entry name" value="FHA_dom"/>
</dbReference>
<feature type="domain" description="PHD-type" evidence="7">
    <location>
        <begin position="178"/>
        <end position="228"/>
    </location>
</feature>
<name>A0AAV7JXP4_9METZ</name>
<dbReference type="InterPro" id="IPR019787">
    <property type="entry name" value="Znf_PHD-finger"/>
</dbReference>
<evidence type="ECO:0000313" key="9">
    <source>
        <dbReference type="Proteomes" id="UP001165289"/>
    </source>
</evidence>
<dbReference type="PANTHER" id="PTHR46309">
    <property type="entry name" value="PHD FINGER PROTEIN 12"/>
    <property type="match status" value="1"/>
</dbReference>
<comment type="caution">
    <text evidence="8">The sequence shown here is derived from an EMBL/GenBank/DDBJ whole genome shotgun (WGS) entry which is preliminary data.</text>
</comment>
<dbReference type="PANTHER" id="PTHR46309:SF1">
    <property type="entry name" value="PHD FINGER PROTEIN 12"/>
    <property type="match status" value="1"/>
</dbReference>
<evidence type="ECO:0000256" key="5">
    <source>
        <dbReference type="SAM" id="MobiDB-lite"/>
    </source>
</evidence>
<dbReference type="InterPro" id="IPR008984">
    <property type="entry name" value="SMAD_FHA_dom_sf"/>
</dbReference>
<dbReference type="Gene3D" id="2.30.30.1150">
    <property type="match status" value="1"/>
</dbReference>
<feature type="compositionally biased region" description="Basic and acidic residues" evidence="5">
    <location>
        <begin position="487"/>
        <end position="499"/>
    </location>
</feature>
<dbReference type="EMBL" id="JAKMXF010000255">
    <property type="protein sequence ID" value="KAI6653691.1"/>
    <property type="molecule type" value="Genomic_DNA"/>
</dbReference>
<feature type="compositionally biased region" description="Polar residues" evidence="5">
    <location>
        <begin position="501"/>
        <end position="519"/>
    </location>
</feature>
<keyword evidence="3" id="KW-0862">Zinc</keyword>
<keyword evidence="9" id="KW-1185">Reference proteome</keyword>
<evidence type="ECO:0000256" key="2">
    <source>
        <dbReference type="ARBA" id="ARBA00022771"/>
    </source>
</evidence>
<dbReference type="CDD" id="cd15534">
    <property type="entry name" value="PHD2_PHF12_Rco1"/>
    <property type="match status" value="1"/>
</dbReference>
<keyword evidence="2 4" id="KW-0863">Zinc-finger</keyword>
<evidence type="ECO:0000256" key="3">
    <source>
        <dbReference type="ARBA" id="ARBA00022833"/>
    </source>
</evidence>
<reference evidence="8 9" key="1">
    <citation type="journal article" date="2023" name="BMC Biol.">
        <title>The compact genome of the sponge Oopsacas minuta (Hexactinellida) is lacking key metazoan core genes.</title>
        <authorList>
            <person name="Santini S."/>
            <person name="Schenkelaars Q."/>
            <person name="Jourda C."/>
            <person name="Duchesne M."/>
            <person name="Belahbib H."/>
            <person name="Rocher C."/>
            <person name="Selva M."/>
            <person name="Riesgo A."/>
            <person name="Vervoort M."/>
            <person name="Leys S.P."/>
            <person name="Kodjabachian L."/>
            <person name="Le Bivic A."/>
            <person name="Borchiellini C."/>
            <person name="Claverie J.M."/>
            <person name="Renard E."/>
        </authorList>
    </citation>
    <scope>NUCLEOTIDE SEQUENCE [LARGE SCALE GENOMIC DNA]</scope>
    <source>
        <strain evidence="8">SPO-2</strain>
    </source>
</reference>
<organism evidence="8 9">
    <name type="scientific">Oopsacas minuta</name>
    <dbReference type="NCBI Taxonomy" id="111878"/>
    <lineage>
        <taxon>Eukaryota</taxon>
        <taxon>Metazoa</taxon>
        <taxon>Porifera</taxon>
        <taxon>Hexactinellida</taxon>
        <taxon>Hexasterophora</taxon>
        <taxon>Lyssacinosida</taxon>
        <taxon>Leucopsacidae</taxon>
        <taxon>Oopsacas</taxon>
    </lineage>
</organism>
<feature type="domain" description="FHA" evidence="6">
    <location>
        <begin position="633"/>
        <end position="687"/>
    </location>
</feature>
<dbReference type="InterPro" id="IPR019786">
    <property type="entry name" value="Zinc_finger_PHD-type_CS"/>
</dbReference>